<feature type="region of interest" description="Disordered" evidence="2">
    <location>
        <begin position="82"/>
        <end position="110"/>
    </location>
</feature>
<sequence>MSKVWRREVTPEPEAVGIQAPPRPQGATHNSPRRDGDTYADAVDGLRPRSFIMEALATPMPPTHYSEDDKGWDDVHFKRRQWPDENKRAHPVKTKRTSPPLGPRQGSPPYIRTPAGLVEVCGQCLKPGHMAADCRRAITYRVCGGIGHKGSDCRRKSSSEDARRPTRHLSPERQKNPQRSQDRGANNQHQPELHQGKRTREGRTDRNIALTMLWRRYQFIETNQ</sequence>
<feature type="compositionally biased region" description="Basic and acidic residues" evidence="2">
    <location>
        <begin position="149"/>
        <end position="175"/>
    </location>
</feature>
<dbReference type="SUPFAM" id="SSF57756">
    <property type="entry name" value="Retrovirus zinc finger-like domains"/>
    <property type="match status" value="1"/>
</dbReference>
<dbReference type="InterPro" id="IPR036875">
    <property type="entry name" value="Znf_CCHC_sf"/>
</dbReference>
<dbReference type="Gene3D" id="4.10.60.10">
    <property type="entry name" value="Zinc finger, CCHC-type"/>
    <property type="match status" value="1"/>
</dbReference>
<evidence type="ECO:0000259" key="3">
    <source>
        <dbReference type="PROSITE" id="PS50158"/>
    </source>
</evidence>
<dbReference type="AlphaFoldDB" id="A0A9D5C256"/>
<dbReference type="InterPro" id="IPR001878">
    <property type="entry name" value="Znf_CCHC"/>
</dbReference>
<organism evidence="4 5">
    <name type="scientific">Dioscorea zingiberensis</name>
    <dbReference type="NCBI Taxonomy" id="325984"/>
    <lineage>
        <taxon>Eukaryota</taxon>
        <taxon>Viridiplantae</taxon>
        <taxon>Streptophyta</taxon>
        <taxon>Embryophyta</taxon>
        <taxon>Tracheophyta</taxon>
        <taxon>Spermatophyta</taxon>
        <taxon>Magnoliopsida</taxon>
        <taxon>Liliopsida</taxon>
        <taxon>Dioscoreales</taxon>
        <taxon>Dioscoreaceae</taxon>
        <taxon>Dioscorea</taxon>
    </lineage>
</organism>
<comment type="caution">
    <text evidence="4">The sequence shown here is derived from an EMBL/GenBank/DDBJ whole genome shotgun (WGS) entry which is preliminary data.</text>
</comment>
<keyword evidence="1" id="KW-0863">Zinc-finger</keyword>
<name>A0A9D5C256_9LILI</name>
<gene>
    <name evidence="4" type="ORF">J5N97_026098</name>
</gene>
<reference evidence="4" key="1">
    <citation type="submission" date="2021-03" db="EMBL/GenBank/DDBJ databases">
        <authorList>
            <person name="Li Z."/>
            <person name="Yang C."/>
        </authorList>
    </citation>
    <scope>NUCLEOTIDE SEQUENCE</scope>
    <source>
        <strain evidence="4">Dzin_1.0</strain>
        <tissue evidence="4">Leaf</tissue>
    </source>
</reference>
<evidence type="ECO:0000256" key="2">
    <source>
        <dbReference type="SAM" id="MobiDB-lite"/>
    </source>
</evidence>
<evidence type="ECO:0000313" key="5">
    <source>
        <dbReference type="Proteomes" id="UP001085076"/>
    </source>
</evidence>
<dbReference type="GO" id="GO:0008270">
    <property type="term" value="F:zinc ion binding"/>
    <property type="evidence" value="ECO:0007669"/>
    <property type="project" value="UniProtKB-KW"/>
</dbReference>
<feature type="compositionally biased region" description="Polar residues" evidence="2">
    <location>
        <begin position="177"/>
        <end position="190"/>
    </location>
</feature>
<proteinExistence type="predicted"/>
<dbReference type="Proteomes" id="UP001085076">
    <property type="component" value="Miscellaneous, Linkage group lg08"/>
</dbReference>
<accession>A0A9D5C256</accession>
<reference evidence="4" key="2">
    <citation type="journal article" date="2022" name="Hortic Res">
        <title>The genome of Dioscorea zingiberensis sheds light on the biosynthesis, origin and evolution of the medicinally important diosgenin saponins.</title>
        <authorList>
            <person name="Li Y."/>
            <person name="Tan C."/>
            <person name="Li Z."/>
            <person name="Guo J."/>
            <person name="Li S."/>
            <person name="Chen X."/>
            <person name="Wang C."/>
            <person name="Dai X."/>
            <person name="Yang H."/>
            <person name="Song W."/>
            <person name="Hou L."/>
            <person name="Xu J."/>
            <person name="Tong Z."/>
            <person name="Xu A."/>
            <person name="Yuan X."/>
            <person name="Wang W."/>
            <person name="Yang Q."/>
            <person name="Chen L."/>
            <person name="Sun Z."/>
            <person name="Wang K."/>
            <person name="Pan B."/>
            <person name="Chen J."/>
            <person name="Bao Y."/>
            <person name="Liu F."/>
            <person name="Qi X."/>
            <person name="Gang D.R."/>
            <person name="Wen J."/>
            <person name="Li J."/>
        </authorList>
    </citation>
    <scope>NUCLEOTIDE SEQUENCE</scope>
    <source>
        <strain evidence="4">Dzin_1.0</strain>
    </source>
</reference>
<dbReference type="PROSITE" id="PS50158">
    <property type="entry name" value="ZF_CCHC"/>
    <property type="match status" value="1"/>
</dbReference>
<feature type="domain" description="CCHC-type" evidence="3">
    <location>
        <begin position="121"/>
        <end position="136"/>
    </location>
</feature>
<evidence type="ECO:0000313" key="4">
    <source>
        <dbReference type="EMBL" id="KAJ0964960.1"/>
    </source>
</evidence>
<evidence type="ECO:0000256" key="1">
    <source>
        <dbReference type="PROSITE-ProRule" id="PRU00047"/>
    </source>
</evidence>
<keyword evidence="5" id="KW-1185">Reference proteome</keyword>
<feature type="compositionally biased region" description="Basic and acidic residues" evidence="2">
    <location>
        <begin position="191"/>
        <end position="204"/>
    </location>
</feature>
<dbReference type="SMART" id="SM00343">
    <property type="entry name" value="ZnF_C2HC"/>
    <property type="match status" value="2"/>
</dbReference>
<feature type="region of interest" description="Disordered" evidence="2">
    <location>
        <begin position="148"/>
        <end position="204"/>
    </location>
</feature>
<feature type="region of interest" description="Disordered" evidence="2">
    <location>
        <begin position="1"/>
        <end position="45"/>
    </location>
</feature>
<keyword evidence="1" id="KW-0862">Zinc</keyword>
<dbReference type="GO" id="GO:0003676">
    <property type="term" value="F:nucleic acid binding"/>
    <property type="evidence" value="ECO:0007669"/>
    <property type="project" value="InterPro"/>
</dbReference>
<dbReference type="EMBL" id="JAGGNH010000008">
    <property type="protein sequence ID" value="KAJ0964960.1"/>
    <property type="molecule type" value="Genomic_DNA"/>
</dbReference>
<keyword evidence="1" id="KW-0479">Metal-binding</keyword>
<protein>
    <recommendedName>
        <fullName evidence="3">CCHC-type domain-containing protein</fullName>
    </recommendedName>
</protein>
<feature type="compositionally biased region" description="Basic and acidic residues" evidence="2">
    <location>
        <begin position="1"/>
        <end position="10"/>
    </location>
</feature>